<dbReference type="InterPro" id="IPR002931">
    <property type="entry name" value="Transglutaminase-like"/>
</dbReference>
<feature type="domain" description="BIG2" evidence="3">
    <location>
        <begin position="539"/>
        <end position="617"/>
    </location>
</feature>
<keyword evidence="1" id="KW-0812">Transmembrane</keyword>
<dbReference type="Pfam" id="PF01841">
    <property type="entry name" value="Transglut_core"/>
    <property type="match status" value="1"/>
</dbReference>
<dbReference type="AlphaFoldDB" id="A0A0L6JS32"/>
<dbReference type="InterPro" id="IPR003343">
    <property type="entry name" value="Big_2"/>
</dbReference>
<dbReference type="InterPro" id="IPR008964">
    <property type="entry name" value="Invasin/intimin_cell_adhesion"/>
</dbReference>
<evidence type="ECO:0000259" key="2">
    <source>
        <dbReference type="SMART" id="SM00460"/>
    </source>
</evidence>
<name>A0A0L6JS32_9FIRM</name>
<feature type="domain" description="Transglutaminase-like" evidence="2">
    <location>
        <begin position="164"/>
        <end position="220"/>
    </location>
</feature>
<dbReference type="SUPFAM" id="SSF49373">
    <property type="entry name" value="Invasin/intimin cell-adhesion fragments"/>
    <property type="match status" value="6"/>
</dbReference>
<gene>
    <name evidence="4" type="ORF">Bccel_3882</name>
</gene>
<feature type="domain" description="BIG2" evidence="3">
    <location>
        <begin position="792"/>
        <end position="867"/>
    </location>
</feature>
<evidence type="ECO:0000259" key="3">
    <source>
        <dbReference type="SMART" id="SM00635"/>
    </source>
</evidence>
<keyword evidence="1" id="KW-1133">Transmembrane helix</keyword>
<dbReference type="SMART" id="SM00635">
    <property type="entry name" value="BID_2"/>
    <property type="match status" value="6"/>
</dbReference>
<evidence type="ECO:0000256" key="1">
    <source>
        <dbReference type="SAM" id="Phobius"/>
    </source>
</evidence>
<dbReference type="eggNOG" id="COG3210">
    <property type="taxonomic scope" value="Bacteria"/>
</dbReference>
<dbReference type="InterPro" id="IPR045197">
    <property type="entry name" value="NUP210-like"/>
</dbReference>
<sequence length="875" mass="94020">MKSNLRVYFIVLVIIAVFIAVPGIIYADDSAASPIDLADKVKTAMMSKSSTYAIQYTGDVSIKNNVKSMFTEIFSSDDYLHYTTKSYGATIYGAAGNLTMKFNFSYWETLEQSLFVEAKVAEVLNQIITPDMNDYQKEKAIHDWIVSNVAYDVSLGQHSAYAALVPPYKTVCQGYSLLAHKMLNEAGIEARIIEGKAGSQNHSWLLVNLDGVYYHLDPTWNDPVPDVQDRIKYDYFNLTDEEIKANHSWTKPYPEASTPFVDTLKSKIENDAENAEIYQSIINDLGLEYIEDNLTASDSLALNSMIQEAIKEEKNTIKVRYTGMSIIRDIKEAVQGAGNVTNYSYSYTDYIRTIQVGDVILELNFSYESQVSVTGITLSESSITIDMGKSSEKLIPTVMPSDASNKNVKWSSSDTSIATVLGGVIKGVSGGDAIITVETVDGGIQAQIQVTVSVPVSRVRLDKAYLQLKTDSDDVQLQATVFPEDASDKDIVWSSNSENVTVDENGLVHAVAPGKAVITATSRSDPFKKAVCTVVVPVTVQEVSFAKDEITLKLGQAPIKMIPVITPANAPIKTVKWSSSDASITTVGRTGNLMAVSEGTATITATSIDGNKSASITVTVIRGVTSVTVSKKLATLKIGDPDLLLEAAVLPDNATIKDILWTSSNVKIATVDENGSVHAVAPGKVIITAYSKQDGTKRAACTITVPVPVSGIDLTTTIATLKVGQIGVRIGARIIPYNAAMKKVEWSSSDPSVLAVSASGVVTPIKEGAATISATTVDGGFSDSVVIKVIYPVSAVVLDKTIATMKVGDPDLTLKATVLPDRATSKYVEWKSSNPAVATVDDNGVVHAISYGKTVISAVSKQDPYKKGICSITVK</sequence>
<dbReference type="STRING" id="398512.Bccel_3882"/>
<dbReference type="Gene3D" id="3.10.620.30">
    <property type="match status" value="1"/>
</dbReference>
<keyword evidence="1" id="KW-0472">Membrane</keyword>
<dbReference type="Gene3D" id="2.60.40.1080">
    <property type="match status" value="6"/>
</dbReference>
<feature type="domain" description="BIG2" evidence="3">
    <location>
        <begin position="372"/>
        <end position="451"/>
    </location>
</feature>
<evidence type="ECO:0000313" key="5">
    <source>
        <dbReference type="Proteomes" id="UP000036923"/>
    </source>
</evidence>
<accession>A0A0L6JS32</accession>
<dbReference type="Proteomes" id="UP000036923">
    <property type="component" value="Unassembled WGS sequence"/>
</dbReference>
<dbReference type="RefSeq" id="WP_050753624.1">
    <property type="nucleotide sequence ID" value="NZ_JQKC01000002.1"/>
</dbReference>
<protein>
    <submittedName>
        <fullName evidence="4">Ig domain protein group 2 domain protein</fullName>
    </submittedName>
</protein>
<feature type="domain" description="BIG2" evidence="3">
    <location>
        <begin position="708"/>
        <end position="786"/>
    </location>
</feature>
<dbReference type="eggNOG" id="COG5279">
    <property type="taxonomic scope" value="Bacteria"/>
</dbReference>
<dbReference type="EMBL" id="LGTC01000001">
    <property type="protein sequence ID" value="KNY28608.1"/>
    <property type="molecule type" value="Genomic_DNA"/>
</dbReference>
<proteinExistence type="predicted"/>
<dbReference type="PANTHER" id="PTHR23019">
    <property type="entry name" value="NUCLEAR PORE MEMBRANE GLYCOPROTEIN GP210-RELATED"/>
    <property type="match status" value="1"/>
</dbReference>
<dbReference type="InterPro" id="IPR038765">
    <property type="entry name" value="Papain-like_cys_pep_sf"/>
</dbReference>
<comment type="caution">
    <text evidence="4">The sequence shown here is derived from an EMBL/GenBank/DDBJ whole genome shotgun (WGS) entry which is preliminary data.</text>
</comment>
<dbReference type="OrthoDB" id="9788327at2"/>
<evidence type="ECO:0000313" key="4">
    <source>
        <dbReference type="EMBL" id="KNY28608.1"/>
    </source>
</evidence>
<dbReference type="SUPFAM" id="SSF54001">
    <property type="entry name" value="Cysteine proteinases"/>
    <property type="match status" value="1"/>
</dbReference>
<organism evidence="4 5">
    <name type="scientific">Pseudobacteroides cellulosolvens ATCC 35603 = DSM 2933</name>
    <dbReference type="NCBI Taxonomy" id="398512"/>
    <lineage>
        <taxon>Bacteria</taxon>
        <taxon>Bacillati</taxon>
        <taxon>Bacillota</taxon>
        <taxon>Clostridia</taxon>
        <taxon>Eubacteriales</taxon>
        <taxon>Oscillospiraceae</taxon>
        <taxon>Pseudobacteroides</taxon>
    </lineage>
</organism>
<dbReference type="PANTHER" id="PTHR23019:SF0">
    <property type="entry name" value="NUCLEAR PORE MEMBRANE GLYCOPROTEIN 210"/>
    <property type="match status" value="1"/>
</dbReference>
<feature type="domain" description="BIG2" evidence="3">
    <location>
        <begin position="623"/>
        <end position="702"/>
    </location>
</feature>
<reference evidence="5" key="1">
    <citation type="submission" date="2015-07" db="EMBL/GenBank/DDBJ databases">
        <title>Near-Complete Genome Sequence of the Cellulolytic Bacterium Bacteroides (Pseudobacteroides) cellulosolvens ATCC 35603.</title>
        <authorList>
            <person name="Dassa B."/>
            <person name="Utturkar S.M."/>
            <person name="Klingeman D.M."/>
            <person name="Hurt R.A."/>
            <person name="Keller M."/>
            <person name="Xu J."/>
            <person name="Reddy Y.H.K."/>
            <person name="Borovok I."/>
            <person name="Grinberg I.R."/>
            <person name="Lamed R."/>
            <person name="Zhivin O."/>
            <person name="Bayer E.A."/>
            <person name="Brown S.D."/>
        </authorList>
    </citation>
    <scope>NUCLEOTIDE SEQUENCE [LARGE SCALE GENOMIC DNA]</scope>
    <source>
        <strain evidence="5">DSM 2933</strain>
    </source>
</reference>
<keyword evidence="5" id="KW-1185">Reference proteome</keyword>
<feature type="transmembrane region" description="Helical" evidence="1">
    <location>
        <begin position="7"/>
        <end position="27"/>
    </location>
</feature>
<dbReference type="Pfam" id="PF02368">
    <property type="entry name" value="Big_2"/>
    <property type="match status" value="6"/>
</dbReference>
<feature type="domain" description="BIG2" evidence="3">
    <location>
        <begin position="455"/>
        <end position="532"/>
    </location>
</feature>
<dbReference type="SMART" id="SM00460">
    <property type="entry name" value="TGc"/>
    <property type="match status" value="1"/>
</dbReference>